<gene>
    <name evidence="9" type="ORF">BIY21_04550</name>
</gene>
<evidence type="ECO:0000256" key="5">
    <source>
        <dbReference type="ARBA" id="ARBA00022764"/>
    </source>
</evidence>
<dbReference type="InterPro" id="IPR036514">
    <property type="entry name" value="SGNH_hydro_sf"/>
</dbReference>
<dbReference type="Pfam" id="PF16822">
    <property type="entry name" value="ALGX"/>
    <property type="match status" value="1"/>
</dbReference>
<evidence type="ECO:0000256" key="4">
    <source>
        <dbReference type="ARBA" id="ARBA00022729"/>
    </source>
</evidence>
<dbReference type="Proteomes" id="UP000186206">
    <property type="component" value="Unassembled WGS sequence"/>
</dbReference>
<sequence length="452" mass="51411">MKTFYMFIFLLVVSFKAAANPTYDVEVARGLCDAAADKDNYNTEYTRNMFPLVLDSGNWIAGGQRELSKRIDRQSIKQLKRFIDTVEQRLNATIVIAHTPPRTLEKNRWFNGEYSSKQDLRDQYHAILNLYKQEGIHAPDLSQDMDSVEPNYYFHRDIHWRPEGAMHAANVIANYLEEHNLIQHIPKSQSKYETRETGDYQLSSSTFNTVLKSICGYSFVNETTTRYETVPDEEVDLFATAEPQIYLIGTSYSNGLAYNFEGFLKEALERDVANFAVSGGAEYGAWLQFLQTDDDGSDTHRIIIWELLSHYDPTSPERLQHMLPMADNGCQNKPKLTTFNSTLEGKQKKELIFAPSLLNYYPSQLVIDLDTGVADTKSLRLLIWHASGRKTKVYLSSTRNRHKNGRFVFDLAEKQTDKLGKILAVDLIDINSTSSAITQISGSVCLDTSRGA</sequence>
<keyword evidence="4 7" id="KW-0732">Signal</keyword>
<feature type="domain" description="AlgX/AlgJ SGNH hydrolase-like" evidence="8">
    <location>
        <begin position="73"/>
        <end position="307"/>
    </location>
</feature>
<evidence type="ECO:0000256" key="6">
    <source>
        <dbReference type="ARBA" id="ARBA00022841"/>
    </source>
</evidence>
<evidence type="ECO:0000259" key="8">
    <source>
        <dbReference type="Pfam" id="PF16822"/>
    </source>
</evidence>
<reference evidence="9 10" key="1">
    <citation type="submission" date="2016-09" db="EMBL/GenBank/DDBJ databases">
        <title>Genomic Taxonomy of the Vibrionaceae.</title>
        <authorList>
            <person name="Gonzalez-Castillo A."/>
            <person name="Gomez-Gil B."/>
            <person name="Enciso-Ibarra K."/>
        </authorList>
    </citation>
    <scope>NUCLEOTIDE SEQUENCE [LARGE SCALE GENOMIC DNA]</scope>
    <source>
        <strain evidence="9 10">CAIM 1731</strain>
    </source>
</reference>
<proteinExistence type="predicted"/>
<keyword evidence="10" id="KW-1185">Reference proteome</keyword>
<dbReference type="InterPro" id="IPR031811">
    <property type="entry name" value="ALGX/ALGJ_SGNH-like"/>
</dbReference>
<evidence type="ECO:0000256" key="7">
    <source>
        <dbReference type="SAM" id="SignalP"/>
    </source>
</evidence>
<dbReference type="SUPFAM" id="SSF52266">
    <property type="entry name" value="SGNH hydrolase"/>
    <property type="match status" value="1"/>
</dbReference>
<feature type="chain" id="PRO_5045736380" description="AlgX/AlgJ SGNH hydrolase-like domain-containing protein" evidence="7">
    <location>
        <begin position="20"/>
        <end position="452"/>
    </location>
</feature>
<comment type="pathway">
    <text evidence="2">Glycan biosynthesis; alginate biosynthesis.</text>
</comment>
<dbReference type="InterPro" id="IPR038639">
    <property type="entry name" value="AlgX_C_sf"/>
</dbReference>
<dbReference type="EMBL" id="MJMI01000142">
    <property type="protein sequence ID" value="OLQ85513.1"/>
    <property type="molecule type" value="Genomic_DNA"/>
</dbReference>
<accession>A0ABX3F5Z5</accession>
<dbReference type="Gene3D" id="3.40.50.1110">
    <property type="entry name" value="SGNH hydrolase"/>
    <property type="match status" value="1"/>
</dbReference>
<evidence type="ECO:0000313" key="10">
    <source>
        <dbReference type="Proteomes" id="UP000186206"/>
    </source>
</evidence>
<protein>
    <recommendedName>
        <fullName evidence="8">AlgX/AlgJ SGNH hydrolase-like domain-containing protein</fullName>
    </recommendedName>
</protein>
<evidence type="ECO:0000256" key="1">
    <source>
        <dbReference type="ARBA" id="ARBA00004418"/>
    </source>
</evidence>
<dbReference type="Gene3D" id="2.60.120.1380">
    <property type="entry name" value="C-terminal carbohydrate-binding module"/>
    <property type="match status" value="1"/>
</dbReference>
<keyword evidence="3" id="KW-0808">Transferase</keyword>
<feature type="signal peptide" evidence="7">
    <location>
        <begin position="1"/>
        <end position="19"/>
    </location>
</feature>
<comment type="subcellular location">
    <subcellularLocation>
        <location evidence="1">Periplasm</location>
    </subcellularLocation>
</comment>
<comment type="caution">
    <text evidence="9">The sequence shown here is derived from an EMBL/GenBank/DDBJ whole genome shotgun (WGS) entry which is preliminary data.</text>
</comment>
<evidence type="ECO:0000256" key="3">
    <source>
        <dbReference type="ARBA" id="ARBA00022679"/>
    </source>
</evidence>
<name>A0ABX3F5Z5_9VIBR</name>
<dbReference type="RefSeq" id="WP_075652393.1">
    <property type="nucleotide sequence ID" value="NZ_AP019658.1"/>
</dbReference>
<organism evidence="9 10">
    <name type="scientific">Vibrio ponticus</name>
    <dbReference type="NCBI Taxonomy" id="265668"/>
    <lineage>
        <taxon>Bacteria</taxon>
        <taxon>Pseudomonadati</taxon>
        <taxon>Pseudomonadota</taxon>
        <taxon>Gammaproteobacteria</taxon>
        <taxon>Vibrionales</taxon>
        <taxon>Vibrionaceae</taxon>
        <taxon>Vibrio</taxon>
    </lineage>
</organism>
<evidence type="ECO:0000256" key="2">
    <source>
        <dbReference type="ARBA" id="ARBA00005182"/>
    </source>
</evidence>
<keyword evidence="6" id="KW-0016">Alginate biosynthesis</keyword>
<evidence type="ECO:0000313" key="9">
    <source>
        <dbReference type="EMBL" id="OLQ85513.1"/>
    </source>
</evidence>
<keyword evidence="5" id="KW-0574">Periplasm</keyword>